<dbReference type="EMBL" id="BDJL01000049">
    <property type="protein sequence ID" value="GAV25548.1"/>
    <property type="molecule type" value="Genomic_DNA"/>
</dbReference>
<dbReference type="Proteomes" id="UP000187338">
    <property type="component" value="Unassembled WGS sequence"/>
</dbReference>
<evidence type="ECO:0008006" key="3">
    <source>
        <dbReference type="Google" id="ProtNLM"/>
    </source>
</evidence>
<organism evidence="1 2">
    <name type="scientific">Carboxydothermus islandicus</name>
    <dbReference type="NCBI Taxonomy" id="661089"/>
    <lineage>
        <taxon>Bacteria</taxon>
        <taxon>Bacillati</taxon>
        <taxon>Bacillota</taxon>
        <taxon>Clostridia</taxon>
        <taxon>Thermoanaerobacterales</taxon>
        <taxon>Thermoanaerobacteraceae</taxon>
        <taxon>Carboxydothermus</taxon>
    </lineage>
</organism>
<comment type="caution">
    <text evidence="1">The sequence shown here is derived from an EMBL/GenBank/DDBJ whole genome shotgun (WGS) entry which is preliminary data.</text>
</comment>
<keyword evidence="2" id="KW-1185">Reference proteome</keyword>
<gene>
    <name evidence="1" type="ORF">ciss_14810</name>
</gene>
<dbReference type="STRING" id="661089.ciss_14810"/>
<proteinExistence type="predicted"/>
<sequence>MEKIINNGFINKMSSEIKKLTNSYPTSEEELAKAFAKALKDNSILKVKKYLLGEDENYAKAVLNMGGGKTFKISKLKSDVNESYYLLENINDKNEKFAICIIKNEGKFVVVSISPYDPSAPETE</sequence>
<evidence type="ECO:0000313" key="2">
    <source>
        <dbReference type="Proteomes" id="UP000187338"/>
    </source>
</evidence>
<name>A0A1L8D2Z3_9THEO</name>
<protein>
    <recommendedName>
        <fullName evidence="3">DUF3887 domain-containing protein</fullName>
    </recommendedName>
</protein>
<dbReference type="AlphaFoldDB" id="A0A1L8D2Z3"/>
<evidence type="ECO:0000313" key="1">
    <source>
        <dbReference type="EMBL" id="GAV25548.1"/>
    </source>
</evidence>
<reference evidence="2" key="1">
    <citation type="submission" date="2016-12" db="EMBL/GenBank/DDBJ databases">
        <title>Draft Genome Sequences od Carboxydothermus pertinax and islandicus, Hydrogenogenic Carboxydotrophic Bacteria.</title>
        <authorList>
            <person name="Fukuyama Y."/>
            <person name="Ohmae K."/>
            <person name="Yoneda Y."/>
            <person name="Yoshida T."/>
            <person name="Sako Y."/>
        </authorList>
    </citation>
    <scope>NUCLEOTIDE SEQUENCE [LARGE SCALE GENOMIC DNA]</scope>
    <source>
        <strain evidence="2">SET</strain>
    </source>
</reference>
<accession>A0A1L8D2Z3</accession>